<evidence type="ECO:0000313" key="9">
    <source>
        <dbReference type="EMBL" id="QGR20338.1"/>
    </source>
</evidence>
<gene>
    <name evidence="5" type="primary">eif1a</name>
    <name evidence="9" type="ORF">D1868_10295</name>
</gene>
<dbReference type="PROSITE" id="PS50832">
    <property type="entry name" value="S1_IF1_TYPE"/>
    <property type="match status" value="1"/>
</dbReference>
<dbReference type="HAMAP" id="MF_00216">
    <property type="entry name" value="aIF_1A"/>
    <property type="match status" value="1"/>
</dbReference>
<dbReference type="NCBIfam" id="NF003084">
    <property type="entry name" value="PRK04012.1-3"/>
    <property type="match status" value="1"/>
</dbReference>
<dbReference type="Gene3D" id="2.40.50.140">
    <property type="entry name" value="Nucleic acid-binding proteins"/>
    <property type="match status" value="1"/>
</dbReference>
<keyword evidence="2 5" id="KW-0396">Initiation factor</keyword>
<evidence type="ECO:0000256" key="3">
    <source>
        <dbReference type="ARBA" id="ARBA00022917"/>
    </source>
</evidence>
<dbReference type="CDD" id="cd05793">
    <property type="entry name" value="S1_IF1A"/>
    <property type="match status" value="1"/>
</dbReference>
<evidence type="ECO:0000256" key="5">
    <source>
        <dbReference type="HAMAP-Rule" id="MF_00216"/>
    </source>
</evidence>
<keyword evidence="3 5" id="KW-0648">Protein biosynthesis</keyword>
<comment type="similarity">
    <text evidence="1 5 6">Belongs to the eIF-1A family.</text>
</comment>
<evidence type="ECO:0000259" key="8">
    <source>
        <dbReference type="PROSITE" id="PS50832"/>
    </source>
</evidence>
<name>A0A650CRC9_9CREN</name>
<evidence type="ECO:0000256" key="7">
    <source>
        <dbReference type="RuleBase" id="RU004365"/>
    </source>
</evidence>
<reference evidence="9 10" key="1">
    <citation type="submission" date="2019-10" db="EMBL/GenBank/DDBJ databases">
        <title>Genome Sequences from Six Type Strain Members of the Archaeal Family Sulfolobaceae: Acidianus ambivalens, Acidianus infernus, Metallosphaera prunae, Stygiolobus azoricus, Sulfolobus metallicus, and Sulfurisphaera ohwakuensis.</title>
        <authorList>
            <person name="Counts J.A."/>
            <person name="Kelly R.M."/>
        </authorList>
    </citation>
    <scope>NUCLEOTIDE SEQUENCE [LARGE SCALE GENOMIC DNA]</scope>
    <source>
        <strain evidence="9 10">FC6</strain>
    </source>
</reference>
<proteinExistence type="inferred from homology"/>
<dbReference type="PROSITE" id="PS01262">
    <property type="entry name" value="IF1A"/>
    <property type="match status" value="1"/>
</dbReference>
<dbReference type="SUPFAM" id="SSF50249">
    <property type="entry name" value="Nucleic acid-binding proteins"/>
    <property type="match status" value="1"/>
</dbReference>
<comment type="function">
    <text evidence="4 5 7">Seems to be required for maximal rate of protein biosynthesis. Enhances ribosome dissociation into subunits and stabilizes the binding of the initiator Met-tRNA(I) to 40 S ribosomal subunits.</text>
</comment>
<dbReference type="PANTHER" id="PTHR21668">
    <property type="entry name" value="EIF-1A"/>
    <property type="match status" value="1"/>
</dbReference>
<dbReference type="InterPro" id="IPR001253">
    <property type="entry name" value="TIF_eIF-1A"/>
</dbReference>
<evidence type="ECO:0000256" key="2">
    <source>
        <dbReference type="ARBA" id="ARBA00022540"/>
    </source>
</evidence>
<dbReference type="OrthoDB" id="2586at2157"/>
<dbReference type="GO" id="GO:0003743">
    <property type="term" value="F:translation initiation factor activity"/>
    <property type="evidence" value="ECO:0007669"/>
    <property type="project" value="UniProtKB-UniRule"/>
</dbReference>
<dbReference type="NCBIfam" id="NF003085">
    <property type="entry name" value="PRK04012.1-5"/>
    <property type="match status" value="1"/>
</dbReference>
<dbReference type="GeneID" id="42799465"/>
<dbReference type="RefSeq" id="WP_156007789.1">
    <property type="nucleotide sequence ID" value="NZ_CP045483.1"/>
</dbReference>
<sequence length="108" mass="12334">MAKKKSASPQPTREVPKPEEGEVICVVKKMLGAEHIQVVCLDGKERLARIPGKMKKKMWIREGDVVLAAPWDFQPSKCDIVYRYEESEVRKLIEEKVVSAEIIEQLRG</sequence>
<dbReference type="NCBIfam" id="NF003082">
    <property type="entry name" value="PRK04012.1-1"/>
    <property type="match status" value="1"/>
</dbReference>
<dbReference type="Proteomes" id="UP000423396">
    <property type="component" value="Chromosome"/>
</dbReference>
<feature type="domain" description="S1-like" evidence="8">
    <location>
        <begin position="11"/>
        <end position="85"/>
    </location>
</feature>
<dbReference type="KEGG" id="sazo:D1868_10295"/>
<dbReference type="SMART" id="SM00652">
    <property type="entry name" value="eIF1a"/>
    <property type="match status" value="1"/>
</dbReference>
<dbReference type="AlphaFoldDB" id="A0A650CRC9"/>
<dbReference type="GO" id="GO:0003723">
    <property type="term" value="F:RNA binding"/>
    <property type="evidence" value="ECO:0007669"/>
    <property type="project" value="InterPro"/>
</dbReference>
<protein>
    <recommendedName>
        <fullName evidence="5">Translation initiation factor 1A</fullName>
        <shortName evidence="5">aIF-1A</shortName>
    </recommendedName>
</protein>
<evidence type="ECO:0000256" key="1">
    <source>
        <dbReference type="ARBA" id="ARBA00007392"/>
    </source>
</evidence>
<evidence type="ECO:0000256" key="4">
    <source>
        <dbReference type="ARBA" id="ARBA00025502"/>
    </source>
</evidence>
<dbReference type="InterPro" id="IPR012340">
    <property type="entry name" value="NA-bd_OB-fold"/>
</dbReference>
<evidence type="ECO:0000313" key="10">
    <source>
        <dbReference type="Proteomes" id="UP000423396"/>
    </source>
</evidence>
<evidence type="ECO:0000256" key="6">
    <source>
        <dbReference type="RuleBase" id="RU004364"/>
    </source>
</evidence>
<dbReference type="Pfam" id="PF01176">
    <property type="entry name" value="eIF-1a"/>
    <property type="match status" value="1"/>
</dbReference>
<accession>A0A650CRC9</accession>
<keyword evidence="10" id="KW-1185">Reference proteome</keyword>
<dbReference type="NCBIfam" id="TIGR00523">
    <property type="entry name" value="eIF-1A"/>
    <property type="match status" value="1"/>
</dbReference>
<dbReference type="InterPro" id="IPR018104">
    <property type="entry name" value="TIF_eIF-1A_CS"/>
</dbReference>
<dbReference type="InterPro" id="IPR006196">
    <property type="entry name" value="RNA-binding_domain_S1_IF1"/>
</dbReference>
<organism evidence="9 10">
    <name type="scientific">Stygiolobus azoricus</name>
    <dbReference type="NCBI Taxonomy" id="41675"/>
    <lineage>
        <taxon>Archaea</taxon>
        <taxon>Thermoproteota</taxon>
        <taxon>Thermoprotei</taxon>
        <taxon>Sulfolobales</taxon>
        <taxon>Sulfolobaceae</taxon>
        <taxon>Stygiolobus</taxon>
    </lineage>
</organism>
<dbReference type="EMBL" id="CP045483">
    <property type="protein sequence ID" value="QGR20338.1"/>
    <property type="molecule type" value="Genomic_DNA"/>
</dbReference>